<dbReference type="InterPro" id="IPR002963">
    <property type="entry name" value="Expansin"/>
</dbReference>
<dbReference type="SUPFAM" id="SSF49590">
    <property type="entry name" value="PHL pollen allergen"/>
    <property type="match status" value="1"/>
</dbReference>
<comment type="similarity">
    <text evidence="1 6">Belongs to the expansin family. Expansin A subfamily.</text>
</comment>
<evidence type="ECO:0000256" key="1">
    <source>
        <dbReference type="ARBA" id="ARBA00005392"/>
    </source>
</evidence>
<keyword evidence="5" id="KW-0472">Membrane</keyword>
<evidence type="ECO:0000256" key="6">
    <source>
        <dbReference type="RuleBase" id="RU365023"/>
    </source>
</evidence>
<keyword evidence="4 6" id="KW-0732">Signal</keyword>
<comment type="subcellular location">
    <subcellularLocation>
        <location evidence="6">Secreted</location>
        <location evidence="6">Cell wall</location>
    </subcellularLocation>
    <subcellularLocation>
        <location evidence="6">Membrane</location>
        <topology evidence="6">Peripheral membrane protein</topology>
    </subcellularLocation>
</comment>
<dbReference type="PROSITE" id="PS50843">
    <property type="entry name" value="EXPANSIN_CBD"/>
    <property type="match status" value="1"/>
</dbReference>
<feature type="domain" description="Expansin-like EG45" evidence="7">
    <location>
        <begin position="49"/>
        <end position="156"/>
    </location>
</feature>
<evidence type="ECO:0000256" key="2">
    <source>
        <dbReference type="ARBA" id="ARBA00022512"/>
    </source>
</evidence>
<reference evidence="12" key="3">
    <citation type="journal article" date="2020" name="Curr. Biol.">
        <title>Chromatin organization in early land plants reveals an ancestral association between H3K27me3, transposons, and constitutive heterochromatin.</title>
        <authorList>
            <person name="Montgomery S.A."/>
            <person name="Tanizawa Y."/>
            <person name="Galik B."/>
            <person name="Wang N."/>
            <person name="Ito T."/>
            <person name="Mochizuki T."/>
            <person name="Akimcheva S."/>
            <person name="Bowman J.L."/>
            <person name="Cognat V."/>
            <person name="Marechal-Drouard L."/>
            <person name="Ekker H."/>
            <person name="Hong S.F."/>
            <person name="Kohchi T."/>
            <person name="Lin S.S."/>
            <person name="Liu L.D."/>
            <person name="Nakamura Y."/>
            <person name="Valeeva L.R."/>
            <person name="Shakirov E.V."/>
            <person name="Shippen D.E."/>
            <person name="Wei W.L."/>
            <person name="Yagura M."/>
            <person name="Yamaoka S."/>
            <person name="Yamato K.T."/>
            <person name="Liu C."/>
            <person name="Berger F."/>
        </authorList>
    </citation>
    <scope>NUCLEOTIDE SEQUENCE [LARGE SCALE GENOMIC DNA]</scope>
    <source>
        <strain evidence="12">Tak-1</strain>
    </source>
</reference>
<evidence type="ECO:0000313" key="9">
    <source>
        <dbReference type="EMBL" id="BBN05348.1"/>
    </source>
</evidence>
<evidence type="ECO:0000259" key="8">
    <source>
        <dbReference type="PROSITE" id="PS50843"/>
    </source>
</evidence>
<sequence length="249" mass="26583">MNLILSTLFLILSLDGLSEAGESGAVSRTTFGDATATFYGGTDAAGTAGGSCGYENPFTRGYGVTTAALSNSLLSDGLNCGACFEVKCNFGASDYTRKYCYNGKSVVITSTNLSPPGLHGEHHFDLTYPMFTQISNMIAGRIPVQYRRVPCKKQGGIKFNINGNPYFNLVLVYNVAGGGNVYAMAMKGGNSAWCTMGRNWGQNWQSSVKLTGQGLSFRVTLGSGKMLVFNNVAPSSWQFGQTYQASSNF</sequence>
<name>A0A176W432_MARPO</name>
<reference evidence="10 11" key="1">
    <citation type="submission" date="2016-03" db="EMBL/GenBank/DDBJ databases">
        <title>Mechanisms controlling the formation of the plant cell surface in tip-growing cells are functionally conserved among land plants.</title>
        <authorList>
            <person name="Honkanen S."/>
            <person name="Jones V.A."/>
            <person name="Morieri G."/>
            <person name="Champion C."/>
            <person name="Hetherington A.J."/>
            <person name="Kelly S."/>
            <person name="Saint-Marcoux D."/>
            <person name="Proust H."/>
            <person name="Prescott H."/>
            <person name="Dolan L."/>
        </authorList>
    </citation>
    <scope>NUCLEOTIDE SEQUENCE [LARGE SCALE GENOMIC DNA]</scope>
    <source>
        <strain evidence="11">cv. Tak-1 and cv. Tak-2</strain>
        <tissue evidence="10">Whole gametophyte</tissue>
    </source>
</reference>
<dbReference type="InterPro" id="IPR007112">
    <property type="entry name" value="Expansin/allergen_DPBB_dom"/>
</dbReference>
<dbReference type="GO" id="GO:0005576">
    <property type="term" value="C:extracellular region"/>
    <property type="evidence" value="ECO:0007669"/>
    <property type="project" value="InterPro"/>
</dbReference>
<dbReference type="InterPro" id="IPR007117">
    <property type="entry name" value="Expansin_CBD"/>
</dbReference>
<dbReference type="Gene3D" id="2.60.40.760">
    <property type="entry name" value="Expansin, cellulose-binding-like domain"/>
    <property type="match status" value="1"/>
</dbReference>
<dbReference type="Proteomes" id="UP000077202">
    <property type="component" value="Unassembled WGS sequence"/>
</dbReference>
<accession>A0A176W432</accession>
<gene>
    <name evidence="10" type="ORF">AXG93_2817s1060</name>
    <name evidence="9" type="ORF">Mp_3g12290</name>
</gene>
<dbReference type="InterPro" id="IPR036749">
    <property type="entry name" value="Expansin_CBD_sf"/>
</dbReference>
<feature type="domain" description="Expansin-like CBD" evidence="8">
    <location>
        <begin position="166"/>
        <end position="245"/>
    </location>
</feature>
<evidence type="ECO:0000313" key="12">
    <source>
        <dbReference type="Proteomes" id="UP001162541"/>
    </source>
</evidence>
<dbReference type="GO" id="GO:0016020">
    <property type="term" value="C:membrane"/>
    <property type="evidence" value="ECO:0007669"/>
    <property type="project" value="UniProtKB-SubCell"/>
</dbReference>
<evidence type="ECO:0000256" key="5">
    <source>
        <dbReference type="ARBA" id="ARBA00023136"/>
    </source>
</evidence>
<keyword evidence="6" id="KW-0961">Cell wall biogenesis/degradation</keyword>
<evidence type="ECO:0000313" key="10">
    <source>
        <dbReference type="EMBL" id="OAE27302.1"/>
    </source>
</evidence>
<dbReference type="AlphaFoldDB" id="A0A176W432"/>
<proteinExistence type="inferred from homology"/>
<dbReference type="InterPro" id="IPR036908">
    <property type="entry name" value="RlpA-like_sf"/>
</dbReference>
<dbReference type="PRINTS" id="PR01225">
    <property type="entry name" value="EXPANSNFAMLY"/>
</dbReference>
<comment type="function">
    <text evidence="6">Causes loosening and extension of plant cell walls by disrupting non-covalent bonding between cellulose microfibrils and matrix glucans. No enzymatic activity has been found.</text>
</comment>
<organism evidence="10 11">
    <name type="scientific">Marchantia polymorpha subsp. ruderalis</name>
    <dbReference type="NCBI Taxonomy" id="1480154"/>
    <lineage>
        <taxon>Eukaryota</taxon>
        <taxon>Viridiplantae</taxon>
        <taxon>Streptophyta</taxon>
        <taxon>Embryophyta</taxon>
        <taxon>Marchantiophyta</taxon>
        <taxon>Marchantiopsida</taxon>
        <taxon>Marchantiidae</taxon>
        <taxon>Marchantiales</taxon>
        <taxon>Marchantiaceae</taxon>
        <taxon>Marchantia</taxon>
    </lineage>
</organism>
<dbReference type="EMBL" id="LVLJ01001921">
    <property type="protein sequence ID" value="OAE27302.1"/>
    <property type="molecule type" value="Genomic_DNA"/>
</dbReference>
<dbReference type="PANTHER" id="PTHR31867">
    <property type="entry name" value="EXPANSIN-A15"/>
    <property type="match status" value="1"/>
</dbReference>
<dbReference type="Pfam" id="PF03330">
    <property type="entry name" value="DPBB_1"/>
    <property type="match status" value="1"/>
</dbReference>
<dbReference type="InterPro" id="IPR007118">
    <property type="entry name" value="Expan_Lol_pI"/>
</dbReference>
<dbReference type="GO" id="GO:0009664">
    <property type="term" value="P:plant-type cell wall organization"/>
    <property type="evidence" value="ECO:0007669"/>
    <property type="project" value="InterPro"/>
</dbReference>
<dbReference type="Pfam" id="PF01357">
    <property type="entry name" value="Expansin_C"/>
    <property type="match status" value="1"/>
</dbReference>
<evidence type="ECO:0000313" key="11">
    <source>
        <dbReference type="Proteomes" id="UP000077202"/>
    </source>
</evidence>
<dbReference type="EMBL" id="AP019868">
    <property type="protein sequence ID" value="BBN05348.1"/>
    <property type="molecule type" value="Genomic_DNA"/>
</dbReference>
<dbReference type="PRINTS" id="PR01226">
    <property type="entry name" value="EXPANSIN"/>
</dbReference>
<keyword evidence="3 6" id="KW-0964">Secreted</keyword>
<dbReference type="Gene3D" id="2.40.40.10">
    <property type="entry name" value="RlpA-like domain"/>
    <property type="match status" value="1"/>
</dbReference>
<dbReference type="Proteomes" id="UP001162541">
    <property type="component" value="Chromosome 3"/>
</dbReference>
<evidence type="ECO:0000259" key="7">
    <source>
        <dbReference type="PROSITE" id="PS50842"/>
    </source>
</evidence>
<feature type="signal peptide" evidence="6">
    <location>
        <begin position="1"/>
        <end position="20"/>
    </location>
</feature>
<dbReference type="SUPFAM" id="SSF50685">
    <property type="entry name" value="Barwin-like endoglucanases"/>
    <property type="match status" value="1"/>
</dbReference>
<dbReference type="SMART" id="SM00837">
    <property type="entry name" value="DPBB_1"/>
    <property type="match status" value="1"/>
</dbReference>
<evidence type="ECO:0000256" key="3">
    <source>
        <dbReference type="ARBA" id="ARBA00022525"/>
    </source>
</evidence>
<keyword evidence="11" id="KW-1185">Reference proteome</keyword>
<dbReference type="PROSITE" id="PS50842">
    <property type="entry name" value="EXPANSIN_EG45"/>
    <property type="match status" value="1"/>
</dbReference>
<reference evidence="9" key="2">
    <citation type="journal article" date="2019" name="Curr. Biol.">
        <title>Chromatin organization in early land plants reveals an ancestral association between H3K27me3, transposons, and constitutive heterochromatin.</title>
        <authorList>
            <person name="Montgomery S.A."/>
            <person name="Tanizawa Y."/>
            <person name="Galik B."/>
            <person name="Wang N."/>
            <person name="Ito T."/>
            <person name="Mochizuki T."/>
            <person name="Akimcheva S."/>
            <person name="Bowman J."/>
            <person name="Cognat V."/>
            <person name="Drouard L."/>
            <person name="Ekker H."/>
            <person name="Houng S."/>
            <person name="Kohchi T."/>
            <person name="Lin S."/>
            <person name="Liu L.D."/>
            <person name="Nakamura Y."/>
            <person name="Valeeva L.R."/>
            <person name="Shakirov E.V."/>
            <person name="Shippen D.E."/>
            <person name="Wei W."/>
            <person name="Yagura M."/>
            <person name="Yamaoka S."/>
            <person name="Yamato K.T."/>
            <person name="Liu C."/>
            <person name="Berger F."/>
        </authorList>
    </citation>
    <scope>NUCLEOTIDE SEQUENCE [LARGE SCALE GENOMIC DNA]</scope>
    <source>
        <strain evidence="9">Tak-1</strain>
    </source>
</reference>
<dbReference type="InterPro" id="IPR009009">
    <property type="entry name" value="RlpA-like_DPBB"/>
</dbReference>
<evidence type="ECO:0000256" key="4">
    <source>
        <dbReference type="ARBA" id="ARBA00022729"/>
    </source>
</evidence>
<feature type="chain" id="PRO_5042304664" description="Expansin" evidence="6">
    <location>
        <begin position="21"/>
        <end position="249"/>
    </location>
</feature>
<keyword evidence="2 6" id="KW-0134">Cell wall</keyword>
<protein>
    <recommendedName>
        <fullName evidence="6">Expansin</fullName>
    </recommendedName>
</protein>